<keyword evidence="4" id="KW-1185">Reference proteome</keyword>
<sequence>MTQQPSHQNLVSLIGRVSGTPEQRTLPSGDEIVTFRLVVRRDPPRAGARARSRQTVDTIECVAWTARLRRTVTRLEDGATVAVTGCLRRRFSRAAGGGQSWYAVELASCSAVAAAQ</sequence>
<dbReference type="CDD" id="cd04496">
    <property type="entry name" value="SSB_OBF"/>
    <property type="match status" value="1"/>
</dbReference>
<dbReference type="RefSeq" id="WP_067859153.1">
    <property type="nucleotide sequence ID" value="NZ_CP011502.1"/>
</dbReference>
<reference evidence="3 4" key="1">
    <citation type="journal article" date="1991" name="Int. J. Syst. Bacteriol.">
        <title>Description of the erythromycin-producing bacterium Arthrobacter sp. strain NRRL B-3381 as Aeromicrobium erythreum gen. nov., sp. nov.</title>
        <authorList>
            <person name="Miller E.S."/>
            <person name="Woese C.R."/>
            <person name="Brenner S."/>
        </authorList>
    </citation>
    <scope>NUCLEOTIDE SEQUENCE [LARGE SCALE GENOMIC DNA]</scope>
    <source>
        <strain evidence="3 4">AR18</strain>
    </source>
</reference>
<dbReference type="OrthoDB" id="5186768at2"/>
<protein>
    <recommendedName>
        <fullName evidence="5">Single-stranded DNA-binding protein</fullName>
    </recommendedName>
</protein>
<evidence type="ECO:0000256" key="2">
    <source>
        <dbReference type="PROSITE-ProRule" id="PRU00252"/>
    </source>
</evidence>
<dbReference type="PATRIC" id="fig|2041.4.peg.2575"/>
<dbReference type="Gene3D" id="2.40.50.140">
    <property type="entry name" value="Nucleic acid-binding proteins"/>
    <property type="match status" value="1"/>
</dbReference>
<dbReference type="STRING" id="2041.AERYTH_12370"/>
<dbReference type="InterPro" id="IPR000424">
    <property type="entry name" value="Primosome_PriB/ssb"/>
</dbReference>
<dbReference type="GO" id="GO:0003697">
    <property type="term" value="F:single-stranded DNA binding"/>
    <property type="evidence" value="ECO:0007669"/>
    <property type="project" value="InterPro"/>
</dbReference>
<dbReference type="KEGG" id="aer:AERYTH_12370"/>
<organism evidence="3 4">
    <name type="scientific">Aeromicrobium erythreum</name>
    <dbReference type="NCBI Taxonomy" id="2041"/>
    <lineage>
        <taxon>Bacteria</taxon>
        <taxon>Bacillati</taxon>
        <taxon>Actinomycetota</taxon>
        <taxon>Actinomycetes</taxon>
        <taxon>Propionibacteriales</taxon>
        <taxon>Nocardioidaceae</taxon>
        <taxon>Aeromicrobium</taxon>
    </lineage>
</organism>
<dbReference type="Pfam" id="PF00436">
    <property type="entry name" value="SSB"/>
    <property type="match status" value="1"/>
</dbReference>
<dbReference type="PROSITE" id="PS50935">
    <property type="entry name" value="SSB"/>
    <property type="match status" value="1"/>
</dbReference>
<dbReference type="AlphaFoldDB" id="A0A0U4CXL7"/>
<name>A0A0U4CXL7_9ACTN</name>
<dbReference type="InterPro" id="IPR012340">
    <property type="entry name" value="NA-bd_OB-fold"/>
</dbReference>
<accession>A0A0U4CXL7</accession>
<evidence type="ECO:0008006" key="5">
    <source>
        <dbReference type="Google" id="ProtNLM"/>
    </source>
</evidence>
<proteinExistence type="predicted"/>
<evidence type="ECO:0000313" key="3">
    <source>
        <dbReference type="EMBL" id="ALX05437.1"/>
    </source>
</evidence>
<evidence type="ECO:0000313" key="4">
    <source>
        <dbReference type="Proteomes" id="UP000067689"/>
    </source>
</evidence>
<dbReference type="Proteomes" id="UP000067689">
    <property type="component" value="Chromosome"/>
</dbReference>
<evidence type="ECO:0000256" key="1">
    <source>
        <dbReference type="ARBA" id="ARBA00023125"/>
    </source>
</evidence>
<dbReference type="SUPFAM" id="SSF50249">
    <property type="entry name" value="Nucleic acid-binding proteins"/>
    <property type="match status" value="1"/>
</dbReference>
<dbReference type="EMBL" id="CP011502">
    <property type="protein sequence ID" value="ALX05437.1"/>
    <property type="molecule type" value="Genomic_DNA"/>
</dbReference>
<keyword evidence="1 2" id="KW-0238">DNA-binding</keyword>
<gene>
    <name evidence="3" type="ORF">AERYTH_12370</name>
</gene>